<comment type="caution">
    <text evidence="1">The sequence shown here is derived from an EMBL/GenBank/DDBJ whole genome shotgun (WGS) entry which is preliminary data.</text>
</comment>
<sequence>MDGRYCRWDFVIAIAVCMFCSCVRSEIDEQRPVPASTQTAKKLLVEDDFLRIRIGMSLDDVFTTLKPALCESMIVTYPGRDLNETYFVVFAPTNETGYSEGGEFRVVALVRGESFLGGEYLLPKRLAGVICTGFWSHGYRIKITLRIGVFRESRCSSLLLFACSSNSTSTCPASAV</sequence>
<name>A0A5C5ZAM5_9BACT</name>
<accession>A0A5C5ZAM5</accession>
<gene>
    <name evidence="1" type="ORF">CA13_58600</name>
</gene>
<dbReference type="PROSITE" id="PS51257">
    <property type="entry name" value="PROKAR_LIPOPROTEIN"/>
    <property type="match status" value="1"/>
</dbReference>
<evidence type="ECO:0000313" key="2">
    <source>
        <dbReference type="Proteomes" id="UP000315010"/>
    </source>
</evidence>
<dbReference type="AlphaFoldDB" id="A0A5C5ZAM5"/>
<dbReference type="Proteomes" id="UP000315010">
    <property type="component" value="Unassembled WGS sequence"/>
</dbReference>
<reference evidence="1 2" key="1">
    <citation type="submission" date="2019-02" db="EMBL/GenBank/DDBJ databases">
        <title>Deep-cultivation of Planctomycetes and their phenomic and genomic characterization uncovers novel biology.</title>
        <authorList>
            <person name="Wiegand S."/>
            <person name="Jogler M."/>
            <person name="Boedeker C."/>
            <person name="Pinto D."/>
            <person name="Vollmers J."/>
            <person name="Rivas-Marin E."/>
            <person name="Kohn T."/>
            <person name="Peeters S.H."/>
            <person name="Heuer A."/>
            <person name="Rast P."/>
            <person name="Oberbeckmann S."/>
            <person name="Bunk B."/>
            <person name="Jeske O."/>
            <person name="Meyerdierks A."/>
            <person name="Storesund J.E."/>
            <person name="Kallscheuer N."/>
            <person name="Luecker S."/>
            <person name="Lage O.M."/>
            <person name="Pohl T."/>
            <person name="Merkel B.J."/>
            <person name="Hornburger P."/>
            <person name="Mueller R.-W."/>
            <person name="Bruemmer F."/>
            <person name="Labrenz M."/>
            <person name="Spormann A.M."/>
            <person name="Op Den Camp H."/>
            <person name="Overmann J."/>
            <person name="Amann R."/>
            <person name="Jetten M.S.M."/>
            <person name="Mascher T."/>
            <person name="Medema M.H."/>
            <person name="Devos D.P."/>
            <person name="Kaster A.-K."/>
            <person name="Ovreas L."/>
            <person name="Rohde M."/>
            <person name="Galperin M.Y."/>
            <person name="Jogler C."/>
        </authorList>
    </citation>
    <scope>NUCLEOTIDE SEQUENCE [LARGE SCALE GENOMIC DNA]</scope>
    <source>
        <strain evidence="1 2">CA13</strain>
    </source>
</reference>
<protein>
    <submittedName>
        <fullName evidence="1">Uncharacterized protein</fullName>
    </submittedName>
</protein>
<keyword evidence="2" id="KW-1185">Reference proteome</keyword>
<evidence type="ECO:0000313" key="1">
    <source>
        <dbReference type="EMBL" id="TWT84382.1"/>
    </source>
</evidence>
<organism evidence="1 2">
    <name type="scientific">Novipirellula herctigrandis</name>
    <dbReference type="NCBI Taxonomy" id="2527986"/>
    <lineage>
        <taxon>Bacteria</taxon>
        <taxon>Pseudomonadati</taxon>
        <taxon>Planctomycetota</taxon>
        <taxon>Planctomycetia</taxon>
        <taxon>Pirellulales</taxon>
        <taxon>Pirellulaceae</taxon>
        <taxon>Novipirellula</taxon>
    </lineage>
</organism>
<proteinExistence type="predicted"/>
<dbReference type="EMBL" id="SJPJ01000001">
    <property type="protein sequence ID" value="TWT84382.1"/>
    <property type="molecule type" value="Genomic_DNA"/>
</dbReference>